<protein>
    <submittedName>
        <fullName evidence="1">Uncharacterized protein</fullName>
    </submittedName>
</protein>
<evidence type="ECO:0000313" key="1">
    <source>
        <dbReference type="EMBL" id="QHT82062.1"/>
    </source>
</evidence>
<proteinExistence type="predicted"/>
<dbReference type="EMBL" id="MN739995">
    <property type="protein sequence ID" value="QHT82062.1"/>
    <property type="molecule type" value="Genomic_DNA"/>
</dbReference>
<dbReference type="AlphaFoldDB" id="A0A6C0HN49"/>
<accession>A0A6C0HN49</accession>
<name>A0A6C0HN49_9ZZZZ</name>
<reference evidence="1" key="1">
    <citation type="journal article" date="2020" name="Nature">
        <title>Giant virus diversity and host interactions through global metagenomics.</title>
        <authorList>
            <person name="Schulz F."/>
            <person name="Roux S."/>
            <person name="Paez-Espino D."/>
            <person name="Jungbluth S."/>
            <person name="Walsh D.A."/>
            <person name="Denef V.J."/>
            <person name="McMahon K.D."/>
            <person name="Konstantinidis K.T."/>
            <person name="Eloe-Fadrosh E.A."/>
            <person name="Kyrpides N.C."/>
            <person name="Woyke T."/>
        </authorList>
    </citation>
    <scope>NUCLEOTIDE SEQUENCE</scope>
    <source>
        <strain evidence="1">GVMAG-M-3300023184-160</strain>
    </source>
</reference>
<organism evidence="1">
    <name type="scientific">viral metagenome</name>
    <dbReference type="NCBI Taxonomy" id="1070528"/>
    <lineage>
        <taxon>unclassified sequences</taxon>
        <taxon>metagenomes</taxon>
        <taxon>organismal metagenomes</taxon>
    </lineage>
</organism>
<sequence>MESSKQMKAYVRVWQVCQCEVTDKRDYCVSCFPSKEAHLLEAMRDEDTFLRYSDLRLQPMIPITSRLTSTKT</sequence>